<feature type="signal peptide" evidence="2">
    <location>
        <begin position="1"/>
        <end position="21"/>
    </location>
</feature>
<name>A0A0C9QW25_9HYME</name>
<evidence type="ECO:0000256" key="2">
    <source>
        <dbReference type="SAM" id="SignalP"/>
    </source>
</evidence>
<feature type="non-terminal residue" evidence="3">
    <location>
        <position position="1"/>
    </location>
</feature>
<keyword evidence="2" id="KW-0732">Signal</keyword>
<reference evidence="3" key="1">
    <citation type="submission" date="2015-01" db="EMBL/GenBank/DDBJ databases">
        <title>Transcriptome Assembly of Fopius arisanus.</title>
        <authorList>
            <person name="Geib S."/>
        </authorList>
    </citation>
    <scope>NUCLEOTIDE SEQUENCE</scope>
</reference>
<proteinExistence type="predicted"/>
<organism evidence="3">
    <name type="scientific">Fopius arisanus</name>
    <dbReference type="NCBI Taxonomy" id="64838"/>
    <lineage>
        <taxon>Eukaryota</taxon>
        <taxon>Metazoa</taxon>
        <taxon>Ecdysozoa</taxon>
        <taxon>Arthropoda</taxon>
        <taxon>Hexapoda</taxon>
        <taxon>Insecta</taxon>
        <taxon>Pterygota</taxon>
        <taxon>Neoptera</taxon>
        <taxon>Endopterygota</taxon>
        <taxon>Hymenoptera</taxon>
        <taxon>Apocrita</taxon>
        <taxon>Ichneumonoidea</taxon>
        <taxon>Braconidae</taxon>
        <taxon>Opiinae</taxon>
        <taxon>Fopius</taxon>
    </lineage>
</organism>
<evidence type="ECO:0000256" key="1">
    <source>
        <dbReference type="SAM" id="MobiDB-lite"/>
    </source>
</evidence>
<sequence length="312" mass="35248">VESKMLRAILVTLLIVTLSDGRSMEKNHRYPRSTCSTCTPETSEGLAAQWNTPADYGYNNQITPFSYPFYPRSFPESYPQPYYPPFRGERHPTGDEIANTNLLMYRGDLDEPSPKVSVPPARLADPRTDPHLQAIVTRAILLAQREAQEAFYKSKSQRYTRNLGDDNGMQEEKFYFRVPEVTNYQAPEYPVDQTLRPRNYDIRNDEYYLGESGEFYDVPQGIAVDHRLGNSPVGMRDPFTIYGGISRQWGTPWGAGEGFQGKKEPSAPFHQMLQGRAPSKKGKKSHLRDENSVEAPPCGDDAPEASKTTPTP</sequence>
<accession>A0A0C9QW25</accession>
<protein>
    <submittedName>
        <fullName evidence="3">AlaS_3 protein</fullName>
    </submittedName>
</protein>
<dbReference type="AlphaFoldDB" id="A0A0C9QW25"/>
<gene>
    <name evidence="3" type="primary">alaS_3</name>
    <name evidence="3" type="ORF">g.9382</name>
</gene>
<dbReference type="EMBL" id="GBYB01007944">
    <property type="protein sequence ID" value="JAG77711.1"/>
    <property type="molecule type" value="Transcribed_RNA"/>
</dbReference>
<feature type="chain" id="PRO_5002218314" evidence="2">
    <location>
        <begin position="22"/>
        <end position="312"/>
    </location>
</feature>
<feature type="region of interest" description="Disordered" evidence="1">
    <location>
        <begin position="253"/>
        <end position="312"/>
    </location>
</feature>
<evidence type="ECO:0000313" key="3">
    <source>
        <dbReference type="EMBL" id="JAG77711.1"/>
    </source>
</evidence>